<dbReference type="Proteomes" id="UP001060336">
    <property type="component" value="Chromosome"/>
</dbReference>
<evidence type="ECO:0000313" key="3">
    <source>
        <dbReference type="Proteomes" id="UP001060336"/>
    </source>
</evidence>
<dbReference type="InterPro" id="IPR003779">
    <property type="entry name" value="CMD-like"/>
</dbReference>
<protein>
    <submittedName>
        <fullName evidence="2">Carboxymuconolactone decarboxylase family protein</fullName>
    </submittedName>
</protein>
<dbReference type="Gene3D" id="1.20.1290.10">
    <property type="entry name" value="AhpD-like"/>
    <property type="match status" value="1"/>
</dbReference>
<dbReference type="GO" id="GO:0051920">
    <property type="term" value="F:peroxiredoxin activity"/>
    <property type="evidence" value="ECO:0007669"/>
    <property type="project" value="InterPro"/>
</dbReference>
<evidence type="ECO:0000259" key="1">
    <source>
        <dbReference type="Pfam" id="PF02627"/>
    </source>
</evidence>
<accession>A0A9J7AWN2</accession>
<organism evidence="2 3">
    <name type="scientific">Nisaea acidiphila</name>
    <dbReference type="NCBI Taxonomy" id="1862145"/>
    <lineage>
        <taxon>Bacteria</taxon>
        <taxon>Pseudomonadati</taxon>
        <taxon>Pseudomonadota</taxon>
        <taxon>Alphaproteobacteria</taxon>
        <taxon>Rhodospirillales</taxon>
        <taxon>Thalassobaculaceae</taxon>
        <taxon>Nisaea</taxon>
    </lineage>
</organism>
<dbReference type="AlphaFoldDB" id="A0A9J7AWN2"/>
<dbReference type="PANTHER" id="PTHR34846:SF11">
    <property type="entry name" value="4-CARBOXYMUCONOLACTONE DECARBOXYLASE FAMILY PROTEIN (AFU_ORTHOLOGUE AFUA_6G11590)"/>
    <property type="match status" value="1"/>
</dbReference>
<reference evidence="2" key="1">
    <citation type="submission" date="2022-08" db="EMBL/GenBank/DDBJ databases">
        <title>Nisaea acidiphila sp. nov., isolated from a marine algal debris and emended description of the genus Nisaea Urios et al. 2008.</title>
        <authorList>
            <person name="Kwon K."/>
        </authorList>
    </citation>
    <scope>NUCLEOTIDE SEQUENCE</scope>
    <source>
        <strain evidence="2">MEBiC11861</strain>
    </source>
</reference>
<evidence type="ECO:0000313" key="2">
    <source>
        <dbReference type="EMBL" id="UUX50660.1"/>
    </source>
</evidence>
<dbReference type="PANTHER" id="PTHR34846">
    <property type="entry name" value="4-CARBOXYMUCONOLACTONE DECARBOXYLASE FAMILY PROTEIN (AFU_ORTHOLOGUE AFUA_6G11590)"/>
    <property type="match status" value="1"/>
</dbReference>
<feature type="domain" description="Carboxymuconolactone decarboxylase-like" evidence="1">
    <location>
        <begin position="55"/>
        <end position="133"/>
    </location>
</feature>
<dbReference type="RefSeq" id="WP_257769870.1">
    <property type="nucleotide sequence ID" value="NZ_CP102480.1"/>
</dbReference>
<dbReference type="InterPro" id="IPR029032">
    <property type="entry name" value="AhpD-like"/>
</dbReference>
<name>A0A9J7AWN2_9PROT</name>
<keyword evidence="3" id="KW-1185">Reference proteome</keyword>
<proteinExistence type="predicted"/>
<gene>
    <name evidence="2" type="ORF">NUH88_02950</name>
</gene>
<sequence>MPRLPKMTPEKLAPAQADLYEAITGGVRFKSGPGIDMMESDGTLRGPFNAWLHIPETGQAAQQLGVKLRFESSLSGPARETAILTVARHWRSQYEWWAHEQIALKEGMTPEEIAAVKAGEGPDGNPELAAIRAFVAELMETGDVTDQTYETAHRHTGDKGMADLVTLAGYYAMISANLNVFRVAVPDGETPPFED</sequence>
<dbReference type="SUPFAM" id="SSF69118">
    <property type="entry name" value="AhpD-like"/>
    <property type="match status" value="1"/>
</dbReference>
<dbReference type="Pfam" id="PF02627">
    <property type="entry name" value="CMD"/>
    <property type="match status" value="1"/>
</dbReference>
<dbReference type="KEGG" id="naci:NUH88_02950"/>
<dbReference type="EMBL" id="CP102480">
    <property type="protein sequence ID" value="UUX50660.1"/>
    <property type="molecule type" value="Genomic_DNA"/>
</dbReference>